<evidence type="ECO:0000259" key="2">
    <source>
        <dbReference type="Pfam" id="PF04195"/>
    </source>
</evidence>
<name>A0AAV5I6N9_9ROSI</name>
<proteinExistence type="predicted"/>
<dbReference type="EMBL" id="BPVZ01000006">
    <property type="protein sequence ID" value="GKU92994.1"/>
    <property type="molecule type" value="Genomic_DNA"/>
</dbReference>
<feature type="domain" description="Transposase (putative) gypsy type" evidence="2">
    <location>
        <begin position="163"/>
        <end position="229"/>
    </location>
</feature>
<dbReference type="Pfam" id="PF04195">
    <property type="entry name" value="Transposase_28"/>
    <property type="match status" value="1"/>
</dbReference>
<dbReference type="Proteomes" id="UP001054252">
    <property type="component" value="Unassembled WGS sequence"/>
</dbReference>
<evidence type="ECO:0000256" key="1">
    <source>
        <dbReference type="SAM" id="Coils"/>
    </source>
</evidence>
<feature type="coiled-coil region" evidence="1">
    <location>
        <begin position="365"/>
        <end position="427"/>
    </location>
</feature>
<protein>
    <recommendedName>
        <fullName evidence="2">Transposase (putative) gypsy type domain-containing protein</fullName>
    </recommendedName>
</protein>
<dbReference type="InterPro" id="IPR007321">
    <property type="entry name" value="Transposase_28"/>
</dbReference>
<comment type="caution">
    <text evidence="3">The sequence shown here is derived from an EMBL/GenBank/DDBJ whole genome shotgun (WGS) entry which is preliminary data.</text>
</comment>
<evidence type="ECO:0000313" key="3">
    <source>
        <dbReference type="EMBL" id="GKU92994.1"/>
    </source>
</evidence>
<organism evidence="3 4">
    <name type="scientific">Rubroshorea leprosula</name>
    <dbReference type="NCBI Taxonomy" id="152421"/>
    <lineage>
        <taxon>Eukaryota</taxon>
        <taxon>Viridiplantae</taxon>
        <taxon>Streptophyta</taxon>
        <taxon>Embryophyta</taxon>
        <taxon>Tracheophyta</taxon>
        <taxon>Spermatophyta</taxon>
        <taxon>Magnoliopsida</taxon>
        <taxon>eudicotyledons</taxon>
        <taxon>Gunneridae</taxon>
        <taxon>Pentapetalae</taxon>
        <taxon>rosids</taxon>
        <taxon>malvids</taxon>
        <taxon>Malvales</taxon>
        <taxon>Dipterocarpaceae</taxon>
        <taxon>Rubroshorea</taxon>
    </lineage>
</organism>
<dbReference type="AlphaFoldDB" id="A0AAV5I6N9"/>
<sequence length="516" mass="58113">MFFGDSDSSEEFVSPLTLSDLDLSPLKKVRFRSKSYIERELEFIEDPDYIPPSTPCSESYETEDMSLEETLSIGGSEEVRMVEEVSVGIESFRSKRTVEEVGGKEGVEGEGVEGEGVPSNILEVEGACERCYDVEVDIVSEVMGSAGVEERACSAPRDHWMSVYAHYLAAGLRFPISKLLVGLLLKYSICLTQLAPNVIRVVIGFLLYCRAQGVRVPTVNMFKYFLVLKGGSTNEKGCLNGDEKEEVEKLVREEDDVVDIMYLTSLDAVEATELYGANSLSEGPRSELKRKRSEDVRLAQKRMRVEEQECKGDEVVEFVPRPPLPHLFDTKSMTVAKRFINSTFPEMDCRRAREKVLSHGGVGIVKHVLMENEELGNKKEEVEKDLVEVMPELTPLEEVNDALKTKLVFEERKRRICEEKIEALQKDVKAQHPELDVTSITFGKQEGGVEEDRESMMVDFCLEVELKWDHDIEGCTIFPPNFDFKFIAIEKGEPEARSAEVGGAKVAKNELEQEVD</sequence>
<keyword evidence="4" id="KW-1185">Reference proteome</keyword>
<gene>
    <name evidence="3" type="ORF">SLEP1_g6641</name>
</gene>
<reference evidence="3 4" key="1">
    <citation type="journal article" date="2021" name="Commun. Biol.">
        <title>The genome of Shorea leprosula (Dipterocarpaceae) highlights the ecological relevance of drought in aseasonal tropical rainforests.</title>
        <authorList>
            <person name="Ng K.K.S."/>
            <person name="Kobayashi M.J."/>
            <person name="Fawcett J.A."/>
            <person name="Hatakeyama M."/>
            <person name="Paape T."/>
            <person name="Ng C.H."/>
            <person name="Ang C.C."/>
            <person name="Tnah L.H."/>
            <person name="Lee C.T."/>
            <person name="Nishiyama T."/>
            <person name="Sese J."/>
            <person name="O'Brien M.J."/>
            <person name="Copetti D."/>
            <person name="Mohd Noor M.I."/>
            <person name="Ong R.C."/>
            <person name="Putra M."/>
            <person name="Sireger I.Z."/>
            <person name="Indrioko S."/>
            <person name="Kosugi Y."/>
            <person name="Izuno A."/>
            <person name="Isagi Y."/>
            <person name="Lee S.L."/>
            <person name="Shimizu K.K."/>
        </authorList>
    </citation>
    <scope>NUCLEOTIDE SEQUENCE [LARGE SCALE GENOMIC DNA]</scope>
    <source>
        <strain evidence="3">214</strain>
    </source>
</reference>
<keyword evidence="1" id="KW-0175">Coiled coil</keyword>
<evidence type="ECO:0000313" key="4">
    <source>
        <dbReference type="Proteomes" id="UP001054252"/>
    </source>
</evidence>
<accession>A0AAV5I6N9</accession>